<dbReference type="Proteomes" id="UP000288859">
    <property type="component" value="Unassembled WGS sequence"/>
</dbReference>
<dbReference type="EMBL" id="NAJM01000018">
    <property type="protein sequence ID" value="RVX71336.1"/>
    <property type="molecule type" value="Genomic_DNA"/>
</dbReference>
<dbReference type="AlphaFoldDB" id="A0A438N6D3"/>
<sequence length="181" mass="20481">MPRDVVPIVMDYAELWHHFPLVRTNRFVEINHRVGRQIYLMATIPGSVPPGAVRSLTVKILSSDLNKGLRTFNHGGQNPFSFFQLSLITAARMAVGLDCDVDNWIRDDSSLMILNHHHSQDYTMYSKWCSVHDPDRESRALVRSIGPGDKLALIMRVTKAAYVSSARFASIECQVALVRKM</sequence>
<comment type="caution">
    <text evidence="1">The sequence shown here is derived from an EMBL/GenBank/DDBJ whole genome shotgun (WGS) entry which is preliminary data.</text>
</comment>
<accession>A0A438N6D3</accession>
<organism evidence="1 2">
    <name type="scientific">Exophiala mesophila</name>
    <name type="common">Black yeast-like fungus</name>
    <dbReference type="NCBI Taxonomy" id="212818"/>
    <lineage>
        <taxon>Eukaryota</taxon>
        <taxon>Fungi</taxon>
        <taxon>Dikarya</taxon>
        <taxon>Ascomycota</taxon>
        <taxon>Pezizomycotina</taxon>
        <taxon>Eurotiomycetes</taxon>
        <taxon>Chaetothyriomycetidae</taxon>
        <taxon>Chaetothyriales</taxon>
        <taxon>Herpotrichiellaceae</taxon>
        <taxon>Exophiala</taxon>
    </lineage>
</organism>
<evidence type="ECO:0000313" key="2">
    <source>
        <dbReference type="Proteomes" id="UP000288859"/>
    </source>
</evidence>
<dbReference type="OrthoDB" id="195446at2759"/>
<name>A0A438N6D3_EXOME</name>
<evidence type="ECO:0000313" key="1">
    <source>
        <dbReference type="EMBL" id="RVX71336.1"/>
    </source>
</evidence>
<gene>
    <name evidence="1" type="ORF">B0A52_04910</name>
</gene>
<proteinExistence type="predicted"/>
<protein>
    <submittedName>
        <fullName evidence="1">Uncharacterized protein</fullName>
    </submittedName>
</protein>
<reference evidence="1 2" key="1">
    <citation type="submission" date="2017-03" db="EMBL/GenBank/DDBJ databases">
        <title>Genomes of endolithic fungi from Antarctica.</title>
        <authorList>
            <person name="Coleine C."/>
            <person name="Masonjones S."/>
            <person name="Stajich J.E."/>
        </authorList>
    </citation>
    <scope>NUCLEOTIDE SEQUENCE [LARGE SCALE GENOMIC DNA]</scope>
    <source>
        <strain evidence="1 2">CCFEE 6314</strain>
    </source>
</reference>